<feature type="non-terminal residue" evidence="2">
    <location>
        <position position="1"/>
    </location>
</feature>
<gene>
    <name evidence="2" type="ORF">CUNI_LOCUS11215</name>
</gene>
<feature type="region of interest" description="Disordered" evidence="1">
    <location>
        <begin position="1"/>
        <end position="34"/>
    </location>
</feature>
<dbReference type="Proteomes" id="UP000678393">
    <property type="component" value="Unassembled WGS sequence"/>
</dbReference>
<evidence type="ECO:0000313" key="2">
    <source>
        <dbReference type="EMBL" id="CAG5125657.1"/>
    </source>
</evidence>
<keyword evidence="3" id="KW-1185">Reference proteome</keyword>
<accession>A0A8S3Z801</accession>
<organism evidence="2 3">
    <name type="scientific">Candidula unifasciata</name>
    <dbReference type="NCBI Taxonomy" id="100452"/>
    <lineage>
        <taxon>Eukaryota</taxon>
        <taxon>Metazoa</taxon>
        <taxon>Spiralia</taxon>
        <taxon>Lophotrochozoa</taxon>
        <taxon>Mollusca</taxon>
        <taxon>Gastropoda</taxon>
        <taxon>Heterobranchia</taxon>
        <taxon>Euthyneura</taxon>
        <taxon>Panpulmonata</taxon>
        <taxon>Eupulmonata</taxon>
        <taxon>Stylommatophora</taxon>
        <taxon>Helicina</taxon>
        <taxon>Helicoidea</taxon>
        <taxon>Geomitridae</taxon>
        <taxon>Candidula</taxon>
    </lineage>
</organism>
<feature type="compositionally biased region" description="Low complexity" evidence="1">
    <location>
        <begin position="58"/>
        <end position="69"/>
    </location>
</feature>
<protein>
    <submittedName>
        <fullName evidence="2">Uncharacterized protein</fullName>
    </submittedName>
</protein>
<dbReference type="EMBL" id="CAJHNH020002118">
    <property type="protein sequence ID" value="CAG5125657.1"/>
    <property type="molecule type" value="Genomic_DNA"/>
</dbReference>
<name>A0A8S3Z801_9EUPU</name>
<evidence type="ECO:0000256" key="1">
    <source>
        <dbReference type="SAM" id="MobiDB-lite"/>
    </source>
</evidence>
<dbReference type="AlphaFoldDB" id="A0A8S3Z801"/>
<evidence type="ECO:0000313" key="3">
    <source>
        <dbReference type="Proteomes" id="UP000678393"/>
    </source>
</evidence>
<proteinExistence type="predicted"/>
<sequence>KQEQNHPQRSRPSKVIPSPEPAPAFSSANHPGQQAPLSVMHSKVYHNSSYMQQRHHPQQNQHHPQQNQHQLRGYTHNNPVLLAPAAVVQPQMLPPPSCNFNVFGNRQLLVHPNVMLQPGYPGPIQTSHNPGSGYLTQAPANRYPPQASYNPGNGYSSQAPYNPGDGYYTQAPHSPGDGYYTQAIHNPGDGYSHNAVYSKGPQTAAGMPHSGYSGGDGSLNGQFMSQAVQNMFDSAREQ</sequence>
<feature type="region of interest" description="Disordered" evidence="1">
    <location>
        <begin position="50"/>
        <end position="69"/>
    </location>
</feature>
<comment type="caution">
    <text evidence="2">The sequence shown here is derived from an EMBL/GenBank/DDBJ whole genome shotgun (WGS) entry which is preliminary data.</text>
</comment>
<reference evidence="2" key="1">
    <citation type="submission" date="2021-04" db="EMBL/GenBank/DDBJ databases">
        <authorList>
            <consortium name="Molecular Ecology Group"/>
        </authorList>
    </citation>
    <scope>NUCLEOTIDE SEQUENCE</scope>
</reference>